<proteinExistence type="predicted"/>
<sequence>MDVLKGYARSQRKTKSLKCLKWL</sequence>
<organism evidence="1">
    <name type="scientific">Anguilla anguilla</name>
    <name type="common">European freshwater eel</name>
    <name type="synonym">Muraena anguilla</name>
    <dbReference type="NCBI Taxonomy" id="7936"/>
    <lineage>
        <taxon>Eukaryota</taxon>
        <taxon>Metazoa</taxon>
        <taxon>Chordata</taxon>
        <taxon>Craniata</taxon>
        <taxon>Vertebrata</taxon>
        <taxon>Euteleostomi</taxon>
        <taxon>Actinopterygii</taxon>
        <taxon>Neopterygii</taxon>
        <taxon>Teleostei</taxon>
        <taxon>Anguilliformes</taxon>
        <taxon>Anguillidae</taxon>
        <taxon>Anguilla</taxon>
    </lineage>
</organism>
<reference evidence="1" key="2">
    <citation type="journal article" date="2015" name="Fish Shellfish Immunol.">
        <title>Early steps in the European eel (Anguilla anguilla)-Vibrio vulnificus interaction in the gills: Role of the RtxA13 toxin.</title>
        <authorList>
            <person name="Callol A."/>
            <person name="Pajuelo D."/>
            <person name="Ebbesson L."/>
            <person name="Teles M."/>
            <person name="MacKenzie S."/>
            <person name="Amaro C."/>
        </authorList>
    </citation>
    <scope>NUCLEOTIDE SEQUENCE</scope>
</reference>
<name>A0A0E9QKH3_ANGAN</name>
<dbReference type="EMBL" id="GBXM01091196">
    <property type="protein sequence ID" value="JAH17381.1"/>
    <property type="molecule type" value="Transcribed_RNA"/>
</dbReference>
<reference evidence="1" key="1">
    <citation type="submission" date="2014-11" db="EMBL/GenBank/DDBJ databases">
        <authorList>
            <person name="Amaro Gonzalez C."/>
        </authorList>
    </citation>
    <scope>NUCLEOTIDE SEQUENCE</scope>
</reference>
<evidence type="ECO:0000313" key="1">
    <source>
        <dbReference type="EMBL" id="JAH17381.1"/>
    </source>
</evidence>
<accession>A0A0E9QKH3</accession>
<dbReference type="AlphaFoldDB" id="A0A0E9QKH3"/>
<protein>
    <submittedName>
        <fullName evidence="1">Uncharacterized protein</fullName>
    </submittedName>
</protein>